<dbReference type="InterPro" id="IPR013024">
    <property type="entry name" value="GGCT-like"/>
</dbReference>
<proteinExistence type="predicted"/>
<dbReference type="OrthoDB" id="4227186at2"/>
<dbReference type="RefSeq" id="WP_138058185.1">
    <property type="nucleotide sequence ID" value="NZ_VAWE01000002.1"/>
</dbReference>
<dbReference type="InterPro" id="IPR045038">
    <property type="entry name" value="AIG2-like"/>
</dbReference>
<evidence type="ECO:0000256" key="1">
    <source>
        <dbReference type="ARBA" id="ARBA00022679"/>
    </source>
</evidence>
<keyword evidence="5" id="KW-1185">Reference proteome</keyword>
<dbReference type="Pfam" id="PF06094">
    <property type="entry name" value="GGACT"/>
    <property type="match status" value="1"/>
</dbReference>
<evidence type="ECO:0000259" key="3">
    <source>
        <dbReference type="Pfam" id="PF06094"/>
    </source>
</evidence>
<dbReference type="Proteomes" id="UP000305921">
    <property type="component" value="Unassembled WGS sequence"/>
</dbReference>
<dbReference type="PANTHER" id="PTHR31544">
    <property type="entry name" value="AIG2-LIKE PROTEIN D"/>
    <property type="match status" value="1"/>
</dbReference>
<dbReference type="Gene3D" id="3.10.490.10">
    <property type="entry name" value="Gamma-glutamyl cyclotransferase-like"/>
    <property type="match status" value="1"/>
</dbReference>
<evidence type="ECO:0000313" key="4">
    <source>
        <dbReference type="EMBL" id="TLQ39375.1"/>
    </source>
</evidence>
<comment type="caution">
    <text evidence="4">The sequence shown here is derived from an EMBL/GenBank/DDBJ whole genome shotgun (WGS) entry which is preliminary data.</text>
</comment>
<dbReference type="InterPro" id="IPR009288">
    <property type="entry name" value="AIG2-like_dom"/>
</dbReference>
<name>A0A5R9DTC2_9ACTN</name>
<dbReference type="GO" id="GO:0016740">
    <property type="term" value="F:transferase activity"/>
    <property type="evidence" value="ECO:0007669"/>
    <property type="project" value="UniProtKB-KW"/>
</dbReference>
<evidence type="ECO:0000313" key="5">
    <source>
        <dbReference type="Proteomes" id="UP000305921"/>
    </source>
</evidence>
<dbReference type="InterPro" id="IPR036568">
    <property type="entry name" value="GGCT-like_sf"/>
</dbReference>
<dbReference type="EMBL" id="VAWE01000002">
    <property type="protein sequence ID" value="TLQ39375.1"/>
    <property type="molecule type" value="Genomic_DNA"/>
</dbReference>
<accession>A0A5R9DTC2</accession>
<keyword evidence="1 4" id="KW-0808">Transferase</keyword>
<gene>
    <name evidence="4" type="ORF">FEF34_39015</name>
</gene>
<reference evidence="4 5" key="1">
    <citation type="submission" date="2019-05" db="EMBL/GenBank/DDBJ databases">
        <title>Streptomyces marianii sp. nov., a novel marine actinomycete from southern coast of India.</title>
        <authorList>
            <person name="Iniyan A.M."/>
            <person name="Wink J."/>
            <person name="Ramprasad E."/>
            <person name="Ramana C.V."/>
            <person name="Bunk B."/>
            <person name="Sproer C."/>
            <person name="Joseph F.-J.R.S."/>
            <person name="Vincent S.G.P."/>
        </authorList>
    </citation>
    <scope>NUCLEOTIDE SEQUENCE [LARGE SCALE GENOMIC DNA]</scope>
    <source>
        <strain evidence="4 5">ICN19</strain>
    </source>
</reference>
<organism evidence="4 5">
    <name type="scientific">Streptomyces marianii</name>
    <dbReference type="NCBI Taxonomy" id="1817406"/>
    <lineage>
        <taxon>Bacteria</taxon>
        <taxon>Bacillati</taxon>
        <taxon>Actinomycetota</taxon>
        <taxon>Actinomycetes</taxon>
        <taxon>Kitasatosporales</taxon>
        <taxon>Streptomycetaceae</taxon>
        <taxon>Streptomyces</taxon>
    </lineage>
</organism>
<dbReference type="PANTHER" id="PTHR31544:SF2">
    <property type="entry name" value="AIG2-LIKE PROTEIN D"/>
    <property type="match status" value="1"/>
</dbReference>
<sequence length="162" mass="17586">MTQAIASSVPESTQRQNRLSQRPDALFCYGTLQFDVVLRALLGRVPQKTPAFVPGYRAAALEGRVYPGLVVGPPANLASGVLLTDLSDKEWRILDAFEDTRYELRELPLANGGRGWAYVWPGGDVQASDWDAAEFEAQHLAAYAARCARLAPGLASGRPKGE</sequence>
<dbReference type="AlphaFoldDB" id="A0A5R9DTC2"/>
<evidence type="ECO:0000256" key="2">
    <source>
        <dbReference type="ARBA" id="ARBA00030602"/>
    </source>
</evidence>
<dbReference type="CDD" id="cd06661">
    <property type="entry name" value="GGCT_like"/>
    <property type="match status" value="1"/>
</dbReference>
<feature type="domain" description="Gamma-glutamylcyclotransferase AIG2-like" evidence="3">
    <location>
        <begin position="26"/>
        <end position="131"/>
    </location>
</feature>
<protein>
    <recommendedName>
        <fullName evidence="2">Putative gamma-glutamylcyclotransferase</fullName>
    </recommendedName>
</protein>
<dbReference type="SUPFAM" id="SSF110857">
    <property type="entry name" value="Gamma-glutamyl cyclotransferase-like"/>
    <property type="match status" value="1"/>
</dbReference>